<dbReference type="Proteomes" id="UP000789860">
    <property type="component" value="Unassembled WGS sequence"/>
</dbReference>
<keyword evidence="2" id="KW-1185">Reference proteome</keyword>
<accession>A0ACA9MB55</accession>
<evidence type="ECO:0000313" key="2">
    <source>
        <dbReference type="Proteomes" id="UP000789860"/>
    </source>
</evidence>
<evidence type="ECO:0000313" key="1">
    <source>
        <dbReference type="EMBL" id="CAG8577922.1"/>
    </source>
</evidence>
<sequence length="51" mass="5700">FALRIEEGEIINSYLDLIYRPLASEDELENDNNSDSSSISNNDDIPIAGTR</sequence>
<comment type="caution">
    <text evidence="1">The sequence shown here is derived from an EMBL/GenBank/DDBJ whole genome shotgun (WGS) entry which is preliminary data.</text>
</comment>
<name>A0ACA9MB55_9GLOM</name>
<protein>
    <submittedName>
        <fullName evidence="1">353_t:CDS:1</fullName>
    </submittedName>
</protein>
<gene>
    <name evidence="1" type="ORF">SCALOS_LOCUS6090</name>
</gene>
<reference evidence="1" key="1">
    <citation type="submission" date="2021-06" db="EMBL/GenBank/DDBJ databases">
        <authorList>
            <person name="Kallberg Y."/>
            <person name="Tangrot J."/>
            <person name="Rosling A."/>
        </authorList>
    </citation>
    <scope>NUCLEOTIDE SEQUENCE</scope>
    <source>
        <strain evidence="1">AU212A</strain>
    </source>
</reference>
<feature type="non-terminal residue" evidence="1">
    <location>
        <position position="1"/>
    </location>
</feature>
<proteinExistence type="predicted"/>
<dbReference type="EMBL" id="CAJVPM010011020">
    <property type="protein sequence ID" value="CAG8577922.1"/>
    <property type="molecule type" value="Genomic_DNA"/>
</dbReference>
<organism evidence="1 2">
    <name type="scientific">Scutellospora calospora</name>
    <dbReference type="NCBI Taxonomy" id="85575"/>
    <lineage>
        <taxon>Eukaryota</taxon>
        <taxon>Fungi</taxon>
        <taxon>Fungi incertae sedis</taxon>
        <taxon>Mucoromycota</taxon>
        <taxon>Glomeromycotina</taxon>
        <taxon>Glomeromycetes</taxon>
        <taxon>Diversisporales</taxon>
        <taxon>Gigasporaceae</taxon>
        <taxon>Scutellospora</taxon>
    </lineage>
</organism>